<accession>A0A9P5Z449</accession>
<name>A0A9P5Z449_9AGAR</name>
<comment type="caution">
    <text evidence="1">The sequence shown here is derived from an EMBL/GenBank/DDBJ whole genome shotgun (WGS) entry which is preliminary data.</text>
</comment>
<gene>
    <name evidence="1" type="ORF">BDN70DRAFT_893926</name>
</gene>
<protein>
    <submittedName>
        <fullName evidence="1">Uncharacterized protein</fullName>
    </submittedName>
</protein>
<evidence type="ECO:0000313" key="1">
    <source>
        <dbReference type="EMBL" id="KAF9480784.1"/>
    </source>
</evidence>
<dbReference type="Proteomes" id="UP000807469">
    <property type="component" value="Unassembled WGS sequence"/>
</dbReference>
<sequence length="267" mass="30833">MMCVGRVYFPRLIATLRLFHGSCRKPIVFVLLAARPAPRVVNTFHGNLILKPKRSFEAKNNFFIYRPLYFKTGLPRVVNWQDGRLLGTSTSRNKNRGLSQERLIQELIQFEKRFIDDRKKSIAQNGTFMLTRLALQTKLYIKDTLSRARVHQRKRIAQNIHPFPPKLVCVKLGASNLRNLDVKSNCNCRARSCVGAVVQQKGVNLIAVDIFDDIINPTAVRKSSKNIESALKQELQFRKRMYILAEDIENFRSKPVSLRIKCIEHEI</sequence>
<dbReference type="EMBL" id="MU155189">
    <property type="protein sequence ID" value="KAF9480784.1"/>
    <property type="molecule type" value="Genomic_DNA"/>
</dbReference>
<proteinExistence type="predicted"/>
<evidence type="ECO:0000313" key="2">
    <source>
        <dbReference type="Proteomes" id="UP000807469"/>
    </source>
</evidence>
<dbReference type="AlphaFoldDB" id="A0A9P5Z449"/>
<keyword evidence="2" id="KW-1185">Reference proteome</keyword>
<reference evidence="1" key="1">
    <citation type="submission" date="2020-11" db="EMBL/GenBank/DDBJ databases">
        <authorList>
            <consortium name="DOE Joint Genome Institute"/>
            <person name="Ahrendt S."/>
            <person name="Riley R."/>
            <person name="Andreopoulos W."/>
            <person name="Labutti K."/>
            <person name="Pangilinan J."/>
            <person name="Ruiz-Duenas F.J."/>
            <person name="Barrasa J.M."/>
            <person name="Sanchez-Garcia M."/>
            <person name="Camarero S."/>
            <person name="Miyauchi S."/>
            <person name="Serrano A."/>
            <person name="Linde D."/>
            <person name="Babiker R."/>
            <person name="Drula E."/>
            <person name="Ayuso-Fernandez I."/>
            <person name="Pacheco R."/>
            <person name="Padilla G."/>
            <person name="Ferreira P."/>
            <person name="Barriuso J."/>
            <person name="Kellner H."/>
            <person name="Castanera R."/>
            <person name="Alfaro M."/>
            <person name="Ramirez L."/>
            <person name="Pisabarro A.G."/>
            <person name="Kuo A."/>
            <person name="Tritt A."/>
            <person name="Lipzen A."/>
            <person name="He G."/>
            <person name="Yan M."/>
            <person name="Ng V."/>
            <person name="Cullen D."/>
            <person name="Martin F."/>
            <person name="Rosso M.-N."/>
            <person name="Henrissat B."/>
            <person name="Hibbett D."/>
            <person name="Martinez A.T."/>
            <person name="Grigoriev I.V."/>
        </authorList>
    </citation>
    <scope>NUCLEOTIDE SEQUENCE</scope>
    <source>
        <strain evidence="1">CIRM-BRFM 674</strain>
    </source>
</reference>
<organism evidence="1 2">
    <name type="scientific">Pholiota conissans</name>
    <dbReference type="NCBI Taxonomy" id="109636"/>
    <lineage>
        <taxon>Eukaryota</taxon>
        <taxon>Fungi</taxon>
        <taxon>Dikarya</taxon>
        <taxon>Basidiomycota</taxon>
        <taxon>Agaricomycotina</taxon>
        <taxon>Agaricomycetes</taxon>
        <taxon>Agaricomycetidae</taxon>
        <taxon>Agaricales</taxon>
        <taxon>Agaricineae</taxon>
        <taxon>Strophariaceae</taxon>
        <taxon>Pholiota</taxon>
    </lineage>
</organism>